<comment type="caution">
    <text evidence="2">The sequence shown here is derived from an EMBL/GenBank/DDBJ whole genome shotgun (WGS) entry which is preliminary data.</text>
</comment>
<dbReference type="InterPro" id="IPR051454">
    <property type="entry name" value="RNA/ubiquinone_mod_enzymes"/>
</dbReference>
<reference evidence="2" key="1">
    <citation type="submission" date="2020-04" db="EMBL/GenBank/DDBJ databases">
        <title>Deep metagenomics examines the oral microbiome during advanced dental caries in children, revealing novel taxa and co-occurrences with host molecules.</title>
        <authorList>
            <person name="Baker J.L."/>
            <person name="Morton J.T."/>
            <person name="Dinis M."/>
            <person name="Alvarez R."/>
            <person name="Tran N.C."/>
            <person name="Knight R."/>
            <person name="Edlund A."/>
        </authorList>
    </citation>
    <scope>NUCLEOTIDE SEQUENCE</scope>
    <source>
        <strain evidence="2">JCVI_34_bin.1</strain>
    </source>
</reference>
<evidence type="ECO:0000259" key="1">
    <source>
        <dbReference type="Pfam" id="PF12392"/>
    </source>
</evidence>
<dbReference type="Pfam" id="PF01136">
    <property type="entry name" value="Peptidase_U32"/>
    <property type="match status" value="1"/>
</dbReference>
<dbReference type="InterPro" id="IPR001539">
    <property type="entry name" value="Peptidase_U32"/>
</dbReference>
<evidence type="ECO:0000313" key="2">
    <source>
        <dbReference type="EMBL" id="MBF0971076.1"/>
    </source>
</evidence>
<gene>
    <name evidence="2" type="ORF">HXK21_08575</name>
</gene>
<dbReference type="AlphaFoldDB" id="A0A929RYJ7"/>
<dbReference type="Proteomes" id="UP000704068">
    <property type="component" value="Unassembled WGS sequence"/>
</dbReference>
<dbReference type="EMBL" id="JABZGR010000037">
    <property type="protein sequence ID" value="MBF0971076.1"/>
    <property type="molecule type" value="Genomic_DNA"/>
</dbReference>
<sequence length="600" mass="67622">MRAIELLSPAKNAAIGIEAIKHGADAVYIGPPSFGARAAAGNSIADIARLCDYAHLFNAKVYVTLNTIIYDDELVEVEKLIHALYAARVDALIIQDLGILRMQIPPIALHASTQMDITSVEKARFLAGVGLSQLVLARELSLETIRKIYAQVDAPLEAFVHGALCVSYSGRCYASQACFNRSANRGKCAQLCRFAFDLLTDKGQVLEKQKHLLSMKDLNRSQSIEDMIEAGISSFKIEGRLKDMDYVKNVTAYYRCQIDDVIRKNKDRYCRSSFGDTTLSFEPAVERSFNRSFTNYFLYKRENVANIISPKSMGAYIGTVEQVSNSHISLKTDTEIQPGDGLCFVNAQKALEGFRVNRVNDRLIFPTSIPKIARGTKVYRNLDYTFVRTLEKPTGERKIALNLTFQPSEEGFILSAEDAITSVKMTLIYAKEAAKQSQENNILRQLSKLGGTPFYVEKASIDGNWFIPSSQLAEWRRQLIEKLMKAHLDDYQTPPRGIENQQLCYPKQHLDFTANIANRLAKAFYTSHGVTTTDDAFEVKQPQQAVLMTCKHCIRYTLHQCLKDKHVNRDNWLLRSSDGRMFPLVFDCKHCEMQVLSPKN</sequence>
<accession>A0A929RYJ7</accession>
<dbReference type="RefSeq" id="WP_303764654.1">
    <property type="nucleotide sequence ID" value="NZ_JABZGR010000037.1"/>
</dbReference>
<dbReference type="PANTHER" id="PTHR30217:SF10">
    <property type="entry name" value="23S RRNA 5-HYDROXYCYTIDINE C2501 SYNTHASE"/>
    <property type="match status" value="1"/>
</dbReference>
<feature type="domain" description="Peptidase U32 collagenase" evidence="1">
    <location>
        <begin position="378"/>
        <end position="487"/>
    </location>
</feature>
<organism evidence="2 3">
    <name type="scientific">Alloprevotella tannerae</name>
    <dbReference type="NCBI Taxonomy" id="76122"/>
    <lineage>
        <taxon>Bacteria</taxon>
        <taxon>Pseudomonadati</taxon>
        <taxon>Bacteroidota</taxon>
        <taxon>Bacteroidia</taxon>
        <taxon>Bacteroidales</taxon>
        <taxon>Prevotellaceae</taxon>
        <taxon>Alloprevotella</taxon>
    </lineage>
</organism>
<proteinExistence type="predicted"/>
<evidence type="ECO:0000313" key="3">
    <source>
        <dbReference type="Proteomes" id="UP000704068"/>
    </source>
</evidence>
<protein>
    <submittedName>
        <fullName evidence="2">U32 family peptidase</fullName>
    </submittedName>
</protein>
<dbReference type="Pfam" id="PF12392">
    <property type="entry name" value="DUF3656"/>
    <property type="match status" value="1"/>
</dbReference>
<dbReference type="PANTHER" id="PTHR30217">
    <property type="entry name" value="PEPTIDASE U32 FAMILY"/>
    <property type="match status" value="1"/>
</dbReference>
<name>A0A929RYJ7_9BACT</name>
<dbReference type="InterPro" id="IPR020988">
    <property type="entry name" value="Pept_U32_collagenase"/>
</dbReference>